<feature type="binding site" evidence="7 10">
    <location>
        <position position="364"/>
    </location>
    <ligand>
        <name>Mg(2+)</name>
        <dbReference type="ChEBI" id="CHEBI:18420"/>
    </ligand>
</feature>
<comment type="function">
    <text evidence="7">Catalyzes the formation of phosphoribosylamine from phosphoribosylpyrophosphate (PRPP) and glutamine.</text>
</comment>
<dbReference type="EMBL" id="BOOG01000061">
    <property type="protein sequence ID" value="GIH72730.1"/>
    <property type="molecule type" value="Genomic_DNA"/>
</dbReference>
<dbReference type="HAMAP" id="MF_01931">
    <property type="entry name" value="PurF"/>
    <property type="match status" value="1"/>
</dbReference>
<evidence type="ECO:0000256" key="3">
    <source>
        <dbReference type="ARBA" id="ARBA00022676"/>
    </source>
</evidence>
<feature type="binding site" evidence="7 11">
    <location>
        <position position="455"/>
    </location>
    <ligand>
        <name>[4Fe-4S] cluster</name>
        <dbReference type="ChEBI" id="CHEBI:49883"/>
    </ligand>
</feature>
<dbReference type="InterPro" id="IPR000836">
    <property type="entry name" value="PRTase_dom"/>
</dbReference>
<feature type="binding site" evidence="7 11">
    <location>
        <position position="255"/>
    </location>
    <ligand>
        <name>[4Fe-4S] cluster</name>
        <dbReference type="ChEBI" id="CHEBI:49883"/>
    </ligand>
</feature>
<evidence type="ECO:0000256" key="8">
    <source>
        <dbReference type="PIRNR" id="PIRNR000485"/>
    </source>
</evidence>
<accession>A0A8J3RDF7</accession>
<keyword evidence="4 7" id="KW-0808">Transferase</keyword>
<keyword evidence="14" id="KW-1185">Reference proteome</keyword>
<dbReference type="PIRSF" id="PIRSF000485">
    <property type="entry name" value="Amd_phspho_trans"/>
    <property type="match status" value="1"/>
</dbReference>
<comment type="caution">
    <text evidence="13">The sequence shown here is derived from an EMBL/GenBank/DDBJ whole genome shotgun (WGS) entry which is preliminary data.</text>
</comment>
<dbReference type="GO" id="GO:0000287">
    <property type="term" value="F:magnesium ion binding"/>
    <property type="evidence" value="ECO:0007669"/>
    <property type="project" value="UniProtKB-UniRule"/>
</dbReference>
<evidence type="ECO:0000256" key="4">
    <source>
        <dbReference type="ARBA" id="ARBA00022679"/>
    </source>
</evidence>
<feature type="active site" description="Nucleophile" evidence="7 9">
    <location>
        <position position="23"/>
    </location>
</feature>
<proteinExistence type="inferred from homology"/>
<dbReference type="EC" id="2.4.2.14" evidence="7"/>
<dbReference type="Gene3D" id="3.40.50.2020">
    <property type="match status" value="1"/>
</dbReference>
<evidence type="ECO:0000256" key="11">
    <source>
        <dbReference type="PIRSR" id="PIRSR000485-3"/>
    </source>
</evidence>
<organism evidence="13 14">
    <name type="scientific">Sphaerimonospora thailandensis</name>
    <dbReference type="NCBI Taxonomy" id="795644"/>
    <lineage>
        <taxon>Bacteria</taxon>
        <taxon>Bacillati</taxon>
        <taxon>Actinomycetota</taxon>
        <taxon>Actinomycetes</taxon>
        <taxon>Streptosporangiales</taxon>
        <taxon>Streptosporangiaceae</taxon>
        <taxon>Sphaerimonospora</taxon>
    </lineage>
</organism>
<evidence type="ECO:0000256" key="5">
    <source>
        <dbReference type="ARBA" id="ARBA00022755"/>
    </source>
</evidence>
<feature type="domain" description="Glutamine amidotransferase type-2" evidence="12">
    <location>
        <begin position="23"/>
        <end position="240"/>
    </location>
</feature>
<dbReference type="InterPro" id="IPR017932">
    <property type="entry name" value="GATase_2_dom"/>
</dbReference>
<feature type="binding site" evidence="7 11">
    <location>
        <position position="401"/>
    </location>
    <ligand>
        <name>[4Fe-4S] cluster</name>
        <dbReference type="ChEBI" id="CHEBI:49883"/>
    </ligand>
</feature>
<dbReference type="Proteomes" id="UP000610966">
    <property type="component" value="Unassembled WGS sequence"/>
</dbReference>
<evidence type="ECO:0000256" key="10">
    <source>
        <dbReference type="PIRSR" id="PIRSR000485-2"/>
    </source>
</evidence>
<evidence type="ECO:0000256" key="1">
    <source>
        <dbReference type="ARBA" id="ARBA00005209"/>
    </source>
</evidence>
<evidence type="ECO:0000259" key="12">
    <source>
        <dbReference type="PROSITE" id="PS51278"/>
    </source>
</evidence>
<dbReference type="GO" id="GO:0006189">
    <property type="term" value="P:'de novo' IMP biosynthetic process"/>
    <property type="evidence" value="ECO:0007669"/>
    <property type="project" value="UniProtKB-UniRule"/>
</dbReference>
<dbReference type="Gene3D" id="3.60.20.10">
    <property type="entry name" value="Glutamine Phosphoribosylpyrophosphate, subunit 1, domain 1"/>
    <property type="match status" value="1"/>
</dbReference>
<dbReference type="InterPro" id="IPR035584">
    <property type="entry name" value="PurF_N"/>
</dbReference>
<comment type="cofactor">
    <cofactor evidence="7 10">
        <name>Mg(2+)</name>
        <dbReference type="ChEBI" id="CHEBI:18420"/>
    </cofactor>
    <text evidence="7 10">Binds 1 Mg(2+) ion per subunit.</text>
</comment>
<dbReference type="CDD" id="cd00715">
    <property type="entry name" value="GPATase_N"/>
    <property type="match status" value="1"/>
</dbReference>
<feature type="binding site" evidence="7 10">
    <location>
        <position position="365"/>
    </location>
    <ligand>
        <name>Mg(2+)</name>
        <dbReference type="ChEBI" id="CHEBI:18420"/>
    </ligand>
</feature>
<dbReference type="PROSITE" id="PS51278">
    <property type="entry name" value="GATASE_TYPE_2"/>
    <property type="match status" value="1"/>
</dbReference>
<keyword evidence="7 11" id="KW-0408">Iron</keyword>
<dbReference type="NCBIfam" id="TIGR01134">
    <property type="entry name" value="purF"/>
    <property type="match status" value="1"/>
</dbReference>
<keyword evidence="5 7" id="KW-0658">Purine biosynthesis</keyword>
<evidence type="ECO:0000256" key="6">
    <source>
        <dbReference type="ARBA" id="ARBA00022962"/>
    </source>
</evidence>
<dbReference type="InterPro" id="IPR029057">
    <property type="entry name" value="PRTase-like"/>
</dbReference>
<dbReference type="InterPro" id="IPR005854">
    <property type="entry name" value="PurF"/>
</dbReference>
<dbReference type="SUPFAM" id="SSF56235">
    <property type="entry name" value="N-terminal nucleophile aminohydrolases (Ntn hydrolases)"/>
    <property type="match status" value="1"/>
</dbReference>
<keyword evidence="7 11" id="KW-0411">Iron-sulfur</keyword>
<dbReference type="PANTHER" id="PTHR11907">
    <property type="entry name" value="AMIDOPHOSPHORIBOSYLTRANSFERASE"/>
    <property type="match status" value="1"/>
</dbReference>
<dbReference type="CDD" id="cd06223">
    <property type="entry name" value="PRTases_typeI"/>
    <property type="match status" value="1"/>
</dbReference>
<keyword evidence="3 7" id="KW-0328">Glycosyltransferase</keyword>
<dbReference type="GO" id="GO:0004044">
    <property type="term" value="F:amidophosphoribosyltransferase activity"/>
    <property type="evidence" value="ECO:0007669"/>
    <property type="project" value="UniProtKB-UniRule"/>
</dbReference>
<dbReference type="GO" id="GO:0051539">
    <property type="term" value="F:4 iron, 4 sulfur cluster binding"/>
    <property type="evidence" value="ECO:0007669"/>
    <property type="project" value="UniProtKB-KW"/>
</dbReference>
<evidence type="ECO:0000313" key="14">
    <source>
        <dbReference type="Proteomes" id="UP000610966"/>
    </source>
</evidence>
<name>A0A8J3RDF7_9ACTN</name>
<keyword evidence="7 10" id="KW-0479">Metal-binding</keyword>
<dbReference type="SUPFAM" id="SSF53271">
    <property type="entry name" value="PRTase-like"/>
    <property type="match status" value="1"/>
</dbReference>
<dbReference type="UniPathway" id="UPA00074">
    <property type="reaction ID" value="UER00124"/>
</dbReference>
<comment type="pathway">
    <text evidence="1 7 8">Purine metabolism; IMP biosynthesis via de novo pathway; N(1)-(5-phospho-D-ribosyl)glycinamide from 5-phospho-alpha-D-ribose 1-diphosphate: step 1/2.</text>
</comment>
<feature type="binding site" evidence="7 10">
    <location>
        <position position="302"/>
    </location>
    <ligand>
        <name>Mg(2+)</name>
        <dbReference type="ChEBI" id="CHEBI:18420"/>
    </ligand>
</feature>
<comment type="similarity">
    <text evidence="2 7 8">In the C-terminal section; belongs to the purine/pyrimidine phosphoribosyltransferase family.</text>
</comment>
<evidence type="ECO:0000256" key="2">
    <source>
        <dbReference type="ARBA" id="ARBA00010138"/>
    </source>
</evidence>
<keyword evidence="7 10" id="KW-0460">Magnesium</keyword>
<dbReference type="GO" id="GO:0009113">
    <property type="term" value="P:purine nucleobase biosynthetic process"/>
    <property type="evidence" value="ECO:0007669"/>
    <property type="project" value="UniProtKB-UniRule"/>
</dbReference>
<dbReference type="RefSeq" id="WP_204018381.1">
    <property type="nucleotide sequence ID" value="NZ_BOOG01000061.1"/>
</dbReference>
<sequence length="478" mass="51629">MLKGDGRLGHDLDPQDRAPKDACGVFGVWAPGEDVSKLTYYGLYALQHRGQESAGIAVSEGNRILVYKDMGLVAQVFDESILGTLRGHLAIGHCRYSTTGSSVWENAQPTLNSTDDGGLALAHNGNLINTAQLAEGVAPGSIRASTDTEVLTALLAKHGSRPVEDVAAELLPEVKGAYSLVWMTETTLFAARDPQGIRPLVLGRLERGWVVASETAALDIVGASFIREVEPGELLTIDERGVRSQRFAAPEPKGCLFEYVYLARPDTTIAGRGVQATRVEVGRILAREHPVDADLVIPTPESGTPAAIGYAEQSGIPYGQGLVKNSYVGRTFIQPSQTIRQLGIRLKLNPLREVIQGKRLIVVDDSIVRGNTQRAIVKMLREAGATEVHVRISSPPVSWPCFYGIDFATRAELIAGSLTVEEIRHSLGADSLGYISLEGLTRATTLPADRLCRACFTGEYPIPIEDDRVGKFVLEAQR</sequence>
<gene>
    <name evidence="7 13" type="primary">purF</name>
    <name evidence="13" type="ORF">Mth01_49830</name>
</gene>
<reference evidence="13" key="1">
    <citation type="submission" date="2021-01" db="EMBL/GenBank/DDBJ databases">
        <title>Whole genome shotgun sequence of Sphaerimonospora thailandensis NBRC 107569.</title>
        <authorList>
            <person name="Komaki H."/>
            <person name="Tamura T."/>
        </authorList>
    </citation>
    <scope>NUCLEOTIDE SEQUENCE</scope>
    <source>
        <strain evidence="13">NBRC 107569</strain>
    </source>
</reference>
<keyword evidence="6 7" id="KW-0315">Glutamine amidotransferase</keyword>
<dbReference type="Pfam" id="PF13522">
    <property type="entry name" value="GATase_6"/>
    <property type="match status" value="1"/>
</dbReference>
<evidence type="ECO:0000256" key="9">
    <source>
        <dbReference type="PIRSR" id="PIRSR000485-1"/>
    </source>
</evidence>
<dbReference type="AlphaFoldDB" id="A0A8J3RDF7"/>
<protein>
    <recommendedName>
        <fullName evidence="7">Amidophosphoribosyltransferase</fullName>
        <shortName evidence="7">ATase</shortName>
        <ecNumber evidence="7">2.4.2.14</ecNumber>
    </recommendedName>
    <alternativeName>
        <fullName evidence="7">Glutamine phosphoribosylpyrophosphate amidotransferase</fullName>
        <shortName evidence="7">GPATase</shortName>
    </alternativeName>
</protein>
<evidence type="ECO:0000313" key="13">
    <source>
        <dbReference type="EMBL" id="GIH72730.1"/>
    </source>
</evidence>
<evidence type="ECO:0000256" key="7">
    <source>
        <dbReference type="HAMAP-Rule" id="MF_01931"/>
    </source>
</evidence>
<dbReference type="InterPro" id="IPR029055">
    <property type="entry name" value="Ntn_hydrolases_N"/>
</dbReference>
<comment type="cofactor">
    <cofactor evidence="7 11">
        <name>[4Fe-4S] cluster</name>
        <dbReference type="ChEBI" id="CHEBI:49883"/>
    </cofactor>
    <text evidence="7 11">Binds 1 [4Fe-4S] cluster per subunit.</text>
</comment>
<keyword evidence="7" id="KW-0004">4Fe-4S</keyword>
<comment type="catalytic activity">
    <reaction evidence="7 8">
        <text>5-phospho-beta-D-ribosylamine + L-glutamate + diphosphate = 5-phospho-alpha-D-ribose 1-diphosphate + L-glutamine + H2O</text>
        <dbReference type="Rhea" id="RHEA:14905"/>
        <dbReference type="ChEBI" id="CHEBI:15377"/>
        <dbReference type="ChEBI" id="CHEBI:29985"/>
        <dbReference type="ChEBI" id="CHEBI:33019"/>
        <dbReference type="ChEBI" id="CHEBI:58017"/>
        <dbReference type="ChEBI" id="CHEBI:58359"/>
        <dbReference type="ChEBI" id="CHEBI:58681"/>
        <dbReference type="EC" id="2.4.2.14"/>
    </reaction>
</comment>
<feature type="binding site" evidence="7 11">
    <location>
        <position position="452"/>
    </location>
    <ligand>
        <name>[4Fe-4S] cluster</name>
        <dbReference type="ChEBI" id="CHEBI:49883"/>
    </ligand>
</feature>